<feature type="domain" description="Helicase C-terminal" evidence="10">
    <location>
        <begin position="344"/>
        <end position="500"/>
    </location>
</feature>
<evidence type="ECO:0000256" key="1">
    <source>
        <dbReference type="ARBA" id="ARBA00022490"/>
    </source>
</evidence>
<dbReference type="CDD" id="cd17991">
    <property type="entry name" value="DEXHc_TRCF"/>
    <property type="match status" value="1"/>
</dbReference>
<dbReference type="PROSITE" id="PS51192">
    <property type="entry name" value="HELICASE_ATP_BIND_1"/>
    <property type="match status" value="1"/>
</dbReference>
<dbReference type="SMART" id="SM01058">
    <property type="entry name" value="CarD_TRCF"/>
    <property type="match status" value="1"/>
</dbReference>
<dbReference type="EMBL" id="LR217692">
    <property type="protein sequence ID" value="VFP77770.1"/>
    <property type="molecule type" value="Genomic_DNA"/>
</dbReference>
<keyword evidence="6" id="KW-0067">ATP-binding</keyword>
<dbReference type="InterPro" id="IPR037235">
    <property type="entry name" value="TRCF-like_C_D7"/>
</dbReference>
<dbReference type="InterPro" id="IPR001650">
    <property type="entry name" value="Helicase_C-like"/>
</dbReference>
<dbReference type="Pfam" id="PF00270">
    <property type="entry name" value="DEAD"/>
    <property type="match status" value="1"/>
</dbReference>
<keyword evidence="1" id="KW-0963">Cytoplasm</keyword>
<dbReference type="InterPro" id="IPR011545">
    <property type="entry name" value="DEAD/DEAH_box_helicase_dom"/>
</dbReference>
<dbReference type="PANTHER" id="PTHR47964:SF1">
    <property type="entry name" value="ATP-DEPENDENT DNA HELICASE HOMOLOG RECG, CHLOROPLASTIC"/>
    <property type="match status" value="1"/>
</dbReference>
<feature type="domain" description="Helicase ATP-binding" evidence="9">
    <location>
        <begin position="162"/>
        <end position="323"/>
    </location>
</feature>
<dbReference type="SMART" id="SM00490">
    <property type="entry name" value="HELICc"/>
    <property type="match status" value="1"/>
</dbReference>
<dbReference type="InterPro" id="IPR014001">
    <property type="entry name" value="Helicase_ATP-bd"/>
</dbReference>
<dbReference type="Gene3D" id="2.40.10.170">
    <property type="match status" value="1"/>
</dbReference>
<dbReference type="InterPro" id="IPR005118">
    <property type="entry name" value="TRCF_C"/>
</dbReference>
<dbReference type="SUPFAM" id="SSF141259">
    <property type="entry name" value="CarD-like"/>
    <property type="match status" value="1"/>
</dbReference>
<proteinExistence type="predicted"/>
<dbReference type="InterPro" id="IPR036101">
    <property type="entry name" value="CarD-like/TRCF_RID_sf"/>
</dbReference>
<name>A0A451CWT5_9GAMM</name>
<dbReference type="SUPFAM" id="SSF143517">
    <property type="entry name" value="TRCF domain-like"/>
    <property type="match status" value="1"/>
</dbReference>
<evidence type="ECO:0000259" key="10">
    <source>
        <dbReference type="PROSITE" id="PS51194"/>
    </source>
</evidence>
<dbReference type="OrthoDB" id="9804325at2"/>
<dbReference type="GO" id="GO:0003678">
    <property type="term" value="F:DNA helicase activity"/>
    <property type="evidence" value="ECO:0007669"/>
    <property type="project" value="TreeGrafter"/>
</dbReference>
<reference evidence="11 12" key="1">
    <citation type="submission" date="2019-02" db="EMBL/GenBank/DDBJ databases">
        <authorList>
            <person name="Manzano-Marin A."/>
            <person name="Manzano-Marin A."/>
        </authorList>
    </citation>
    <scope>NUCLEOTIDE SEQUENCE [LARGE SCALE GENOMIC DNA]</scope>
    <source>
        <strain evidence="11 12">BuCisplendens/pseudotsugae</strain>
    </source>
</reference>
<dbReference type="GO" id="GO:0016787">
    <property type="term" value="F:hydrolase activity"/>
    <property type="evidence" value="ECO:0007669"/>
    <property type="project" value="UniProtKB-KW"/>
</dbReference>
<dbReference type="NCBIfam" id="TIGR00580">
    <property type="entry name" value="mfd"/>
    <property type="match status" value="1"/>
</dbReference>
<dbReference type="InterPro" id="IPR003711">
    <property type="entry name" value="CarD-like/TRCF_RID"/>
</dbReference>
<dbReference type="GO" id="GO:0006281">
    <property type="term" value="P:DNA repair"/>
    <property type="evidence" value="ECO:0007669"/>
    <property type="project" value="UniProtKB-KW"/>
</dbReference>
<dbReference type="PANTHER" id="PTHR47964">
    <property type="entry name" value="ATP-DEPENDENT DNA HELICASE HOMOLOG RECG, CHLOROPLASTIC"/>
    <property type="match status" value="1"/>
</dbReference>
<evidence type="ECO:0000256" key="2">
    <source>
        <dbReference type="ARBA" id="ARBA00022741"/>
    </source>
</evidence>
<evidence type="ECO:0000256" key="6">
    <source>
        <dbReference type="ARBA" id="ARBA00022840"/>
    </source>
</evidence>
<organism evidence="11 12">
    <name type="scientific">Buchnera aphidicola</name>
    <name type="common">Cinara cf. splendens/pseudotsugae 3390</name>
    <dbReference type="NCBI Taxonomy" id="2518980"/>
    <lineage>
        <taxon>Bacteria</taxon>
        <taxon>Pseudomonadati</taxon>
        <taxon>Pseudomonadota</taxon>
        <taxon>Gammaproteobacteria</taxon>
        <taxon>Enterobacterales</taxon>
        <taxon>Erwiniaceae</taxon>
        <taxon>Buchnera</taxon>
    </lineage>
</organism>
<evidence type="ECO:0000256" key="7">
    <source>
        <dbReference type="ARBA" id="ARBA00023125"/>
    </source>
</evidence>
<dbReference type="Gene3D" id="3.40.50.300">
    <property type="entry name" value="P-loop containing nucleotide triphosphate hydrolases"/>
    <property type="match status" value="2"/>
</dbReference>
<accession>A0A451CWT5</accession>
<dbReference type="Pfam" id="PF02559">
    <property type="entry name" value="CarD_TRCF_RID"/>
    <property type="match status" value="1"/>
</dbReference>
<keyword evidence="7" id="KW-0238">DNA-binding</keyword>
<evidence type="ECO:0000313" key="11">
    <source>
        <dbReference type="EMBL" id="VFP77770.1"/>
    </source>
</evidence>
<keyword evidence="4 11" id="KW-0378">Hydrolase</keyword>
<keyword evidence="8" id="KW-0234">DNA repair</keyword>
<keyword evidence="2" id="KW-0547">Nucleotide-binding</keyword>
<keyword evidence="3" id="KW-0227">DNA damage</keyword>
<evidence type="ECO:0000259" key="9">
    <source>
        <dbReference type="PROSITE" id="PS51192"/>
    </source>
</evidence>
<dbReference type="RefSeq" id="WP_154060799.1">
    <property type="nucleotide sequence ID" value="NZ_LR217692.1"/>
</dbReference>
<dbReference type="SUPFAM" id="SSF52540">
    <property type="entry name" value="P-loop containing nucleoside triphosphate hydrolases"/>
    <property type="match status" value="2"/>
</dbReference>
<dbReference type="InterPro" id="IPR047112">
    <property type="entry name" value="RecG/Mfd"/>
</dbReference>
<gene>
    <name evidence="11" type="primary">mfd</name>
    <name evidence="11" type="ORF">BUCISPPS3390_192</name>
</gene>
<dbReference type="SMART" id="SM00982">
    <property type="entry name" value="TRCF"/>
    <property type="match status" value="1"/>
</dbReference>
<dbReference type="GO" id="GO:0003684">
    <property type="term" value="F:damaged DNA binding"/>
    <property type="evidence" value="ECO:0007669"/>
    <property type="project" value="InterPro"/>
</dbReference>
<dbReference type="InterPro" id="IPR027417">
    <property type="entry name" value="P-loop_NTPase"/>
</dbReference>
<protein>
    <submittedName>
        <fullName evidence="11">Transcription-repair-coupling factor, partial</fullName>
        <ecNumber evidence="11">3.6.4.-</ecNumber>
    </submittedName>
</protein>
<dbReference type="EC" id="3.6.4.-" evidence="11"/>
<dbReference type="PROSITE" id="PS51194">
    <property type="entry name" value="HELICASE_CTER"/>
    <property type="match status" value="1"/>
</dbReference>
<sequence>MAQNIKTKIIKKNFSEFVLKKQPFKKNQLVVHIKYGIGRYIGLCTLNTKGIVAEYCVIMYADRAKLYVPITSLELIKSYGLTTLSDIPLHTLGNKKWLLECKKIKKKIHDVAIQLIDNESHRLLRKGFSFKKNVQEYHDFCNTCPYFITKDQQKSIKEIINDMQKPIPMDRLLCGDVGFGKTEIAMRAAFIALNNKKQVALLVPTTLLAQQHYHTFKDRFSEYIYNINTYSRFTSLSEERDIQKKIKQGNIHVLIGTHKILSKSLIWKNLGLLIIDEEHRFGVYHKEKIKGLYINIDVLTLTATPIPRTLHMSSLGIRDLSIISTPPKKRLAIKTIVQYFNSQTIRKAIIKELKRGGQIYYIYNIIKNIEEKKKYLSKLVPEARIQISHGKISRKDLHKIMCKFSNKDFDILICTTIIDTGIHISNVNTIIIEHADKFGLSQLHQLRGRIGRSEIQAYAFFFMSNNIKPSKKAQERLNLIQSLTNLGSGFTLSVHDSEIRGVGELLGKNQSGHIKTIGIKLYKKFLSKAINEIKKSKNKTALNELNSSNKNVDIQLHISAIFPENYINDVNLRLFFYKKVSRINNNGELHNLKKKLYSLLGTLPRCVKNFFLLKKVKILSGEIGIKKIQCSKKKVCLSFRKQNILNINWICKKIIKDPNNWKLITNKLYYYQSFNKELDILLWIKNFLINILKNKLSNVIKSE</sequence>
<dbReference type="InterPro" id="IPR004576">
    <property type="entry name" value="Mfd"/>
</dbReference>
<evidence type="ECO:0000256" key="5">
    <source>
        <dbReference type="ARBA" id="ARBA00022806"/>
    </source>
</evidence>
<dbReference type="Pfam" id="PF03461">
    <property type="entry name" value="TRCF"/>
    <property type="match status" value="1"/>
</dbReference>
<evidence type="ECO:0000313" key="12">
    <source>
        <dbReference type="Proteomes" id="UP000294466"/>
    </source>
</evidence>
<dbReference type="AlphaFoldDB" id="A0A451CWT5"/>
<evidence type="ECO:0000256" key="8">
    <source>
        <dbReference type="ARBA" id="ARBA00023204"/>
    </source>
</evidence>
<dbReference type="Pfam" id="PF00271">
    <property type="entry name" value="Helicase_C"/>
    <property type="match status" value="1"/>
</dbReference>
<keyword evidence="5" id="KW-0347">Helicase</keyword>
<evidence type="ECO:0000256" key="3">
    <source>
        <dbReference type="ARBA" id="ARBA00022763"/>
    </source>
</evidence>
<dbReference type="Gene3D" id="3.90.1150.50">
    <property type="entry name" value="Transcription-repair-coupling factor, D7 domain"/>
    <property type="match status" value="1"/>
</dbReference>
<dbReference type="Proteomes" id="UP000294466">
    <property type="component" value="Chromosome"/>
</dbReference>
<dbReference type="GO" id="GO:0005524">
    <property type="term" value="F:ATP binding"/>
    <property type="evidence" value="ECO:0007669"/>
    <property type="project" value="UniProtKB-KW"/>
</dbReference>
<evidence type="ECO:0000256" key="4">
    <source>
        <dbReference type="ARBA" id="ARBA00022801"/>
    </source>
</evidence>
<dbReference type="SMART" id="SM00487">
    <property type="entry name" value="DEXDc"/>
    <property type="match status" value="1"/>
</dbReference>